<keyword evidence="1 5" id="KW-0396">Initiation factor</keyword>
<feature type="compositionally biased region" description="Basic residues" evidence="3">
    <location>
        <begin position="1"/>
        <end position="15"/>
    </location>
</feature>
<dbReference type="AlphaFoldDB" id="A0A1B9GUN5"/>
<accession>A0A1B9GUN5</accession>
<dbReference type="InterPro" id="IPR012340">
    <property type="entry name" value="NA-bd_OB-fold"/>
</dbReference>
<dbReference type="GO" id="GO:0003723">
    <property type="term" value="F:RNA binding"/>
    <property type="evidence" value="ECO:0007669"/>
    <property type="project" value="InterPro"/>
</dbReference>
<dbReference type="CDD" id="cd05793">
    <property type="entry name" value="S1_IF1A"/>
    <property type="match status" value="1"/>
</dbReference>
<dbReference type="OrthoDB" id="274995at2759"/>
<feature type="domain" description="S1-like" evidence="4">
    <location>
        <begin position="22"/>
        <end position="96"/>
    </location>
</feature>
<dbReference type="EMBL" id="KV700124">
    <property type="protein sequence ID" value="OCF34712.1"/>
    <property type="molecule type" value="Genomic_DNA"/>
</dbReference>
<proteinExistence type="inferred from homology"/>
<dbReference type="NCBIfam" id="TIGR00523">
    <property type="entry name" value="eIF-1A"/>
    <property type="match status" value="1"/>
</dbReference>
<organism evidence="5 6">
    <name type="scientific">Kwoniella heveanensis BCC8398</name>
    <dbReference type="NCBI Taxonomy" id="1296120"/>
    <lineage>
        <taxon>Eukaryota</taxon>
        <taxon>Fungi</taxon>
        <taxon>Dikarya</taxon>
        <taxon>Basidiomycota</taxon>
        <taxon>Agaricomycotina</taxon>
        <taxon>Tremellomycetes</taxon>
        <taxon>Tremellales</taxon>
        <taxon>Cryptococcaceae</taxon>
        <taxon>Kwoniella</taxon>
    </lineage>
</organism>
<comment type="similarity">
    <text evidence="2">Belongs to the eIF-1A family.</text>
</comment>
<evidence type="ECO:0000256" key="2">
    <source>
        <dbReference type="RuleBase" id="RU004364"/>
    </source>
</evidence>
<dbReference type="PROSITE" id="PS50832">
    <property type="entry name" value="S1_IF1_TYPE"/>
    <property type="match status" value="1"/>
</dbReference>
<dbReference type="InterPro" id="IPR001253">
    <property type="entry name" value="TIF_eIF-1A"/>
</dbReference>
<gene>
    <name evidence="5" type="ORF">I316_03755</name>
</gene>
<name>A0A1B9GUN5_9TREE</name>
<dbReference type="STRING" id="1296120.A0A1B9GUN5"/>
<dbReference type="SUPFAM" id="SSF50249">
    <property type="entry name" value="Nucleic acid-binding proteins"/>
    <property type="match status" value="1"/>
</dbReference>
<dbReference type="Proteomes" id="UP000092666">
    <property type="component" value="Unassembled WGS sequence"/>
</dbReference>
<protein>
    <submittedName>
        <fullName evidence="5">Translation initiation factor eIF-1A</fullName>
    </submittedName>
</protein>
<feature type="region of interest" description="Disordered" evidence="3">
    <location>
        <begin position="1"/>
        <end position="25"/>
    </location>
</feature>
<keyword evidence="6" id="KW-1185">Reference proteome</keyword>
<dbReference type="PANTHER" id="PTHR21668">
    <property type="entry name" value="EIF-1A"/>
    <property type="match status" value="1"/>
</dbReference>
<dbReference type="SMART" id="SM00652">
    <property type="entry name" value="eIF1a"/>
    <property type="match status" value="1"/>
</dbReference>
<evidence type="ECO:0000313" key="5">
    <source>
        <dbReference type="EMBL" id="OCF34712.1"/>
    </source>
</evidence>
<dbReference type="Pfam" id="PF01176">
    <property type="entry name" value="eIF-1a"/>
    <property type="match status" value="1"/>
</dbReference>
<dbReference type="InterPro" id="IPR006196">
    <property type="entry name" value="RNA-binding_domain_S1_IF1"/>
</dbReference>
<reference evidence="6" key="2">
    <citation type="submission" date="2013-12" db="EMBL/GenBank/DDBJ databases">
        <title>Evolution of pathogenesis and genome organization in the Tremellales.</title>
        <authorList>
            <person name="Cuomo C."/>
            <person name="Litvintseva A."/>
            <person name="Heitman J."/>
            <person name="Chen Y."/>
            <person name="Sun S."/>
            <person name="Springer D."/>
            <person name="Dromer F."/>
            <person name="Young S."/>
            <person name="Zeng Q."/>
            <person name="Chapman S."/>
            <person name="Gujja S."/>
            <person name="Saif S."/>
            <person name="Birren B."/>
        </authorList>
    </citation>
    <scope>NUCLEOTIDE SEQUENCE [LARGE SCALE GENOMIC DNA]</scope>
    <source>
        <strain evidence="6">BCC8398</strain>
    </source>
</reference>
<dbReference type="HAMAP" id="MF_00216">
    <property type="entry name" value="aIF_1A"/>
    <property type="match status" value="1"/>
</dbReference>
<sequence>MPKNKGKGGKNNRRGKKEDGENKRELIFKEDGQEYAQVLKMLGNGRIEAKCLDGETRLAQIRGQMRKKVWIVVGDIILLSLRDFQDDRADVIHRYTPDEARNLKTYGELKDFTIAEGQEAGSEEEEEGIEFEEADIDDICEFCCEPFPDTNGAIFWGCKAFSMVRHMTLSVVEEPEISYRLDECN</sequence>
<evidence type="ECO:0000256" key="1">
    <source>
        <dbReference type="PROSITE-ProRule" id="PRU00181"/>
    </source>
</evidence>
<feature type="compositionally biased region" description="Basic and acidic residues" evidence="3">
    <location>
        <begin position="16"/>
        <end position="25"/>
    </location>
</feature>
<evidence type="ECO:0000313" key="6">
    <source>
        <dbReference type="Proteomes" id="UP000092666"/>
    </source>
</evidence>
<reference evidence="5 6" key="1">
    <citation type="submission" date="2013-07" db="EMBL/GenBank/DDBJ databases">
        <title>The Genome Sequence of Cryptococcus heveanensis BCC8398.</title>
        <authorList>
            <consortium name="The Broad Institute Genome Sequencing Platform"/>
            <person name="Cuomo C."/>
            <person name="Litvintseva A."/>
            <person name="Chen Y."/>
            <person name="Heitman J."/>
            <person name="Sun S."/>
            <person name="Springer D."/>
            <person name="Dromer F."/>
            <person name="Young S.K."/>
            <person name="Zeng Q."/>
            <person name="Gargeya S."/>
            <person name="Fitzgerald M."/>
            <person name="Abouelleil A."/>
            <person name="Alvarado L."/>
            <person name="Berlin A.M."/>
            <person name="Chapman S.B."/>
            <person name="Dewar J."/>
            <person name="Goldberg J."/>
            <person name="Griggs A."/>
            <person name="Gujja S."/>
            <person name="Hansen M."/>
            <person name="Howarth C."/>
            <person name="Imamovic A."/>
            <person name="Larimer J."/>
            <person name="McCowan C."/>
            <person name="Murphy C."/>
            <person name="Pearson M."/>
            <person name="Priest M."/>
            <person name="Roberts A."/>
            <person name="Saif S."/>
            <person name="Shea T."/>
            <person name="Sykes S."/>
            <person name="Wortman J."/>
            <person name="Nusbaum C."/>
            <person name="Birren B."/>
        </authorList>
    </citation>
    <scope>NUCLEOTIDE SEQUENCE [LARGE SCALE GENOMIC DNA]</scope>
    <source>
        <strain evidence="5 6">BCC8398</strain>
    </source>
</reference>
<dbReference type="Gene3D" id="2.40.50.140">
    <property type="entry name" value="Nucleic acid-binding proteins"/>
    <property type="match status" value="1"/>
</dbReference>
<keyword evidence="1" id="KW-0648">Protein biosynthesis</keyword>
<evidence type="ECO:0000256" key="3">
    <source>
        <dbReference type="SAM" id="MobiDB-lite"/>
    </source>
</evidence>
<dbReference type="GO" id="GO:0003743">
    <property type="term" value="F:translation initiation factor activity"/>
    <property type="evidence" value="ECO:0007669"/>
    <property type="project" value="UniProtKB-UniRule"/>
</dbReference>
<evidence type="ECO:0000259" key="4">
    <source>
        <dbReference type="PROSITE" id="PS50832"/>
    </source>
</evidence>